<evidence type="ECO:0000256" key="4">
    <source>
        <dbReference type="ARBA" id="ARBA00022777"/>
    </source>
</evidence>
<feature type="region of interest" description="Disordered" evidence="7">
    <location>
        <begin position="575"/>
        <end position="595"/>
    </location>
</feature>
<name>K0RA60_THAOC</name>
<feature type="compositionally biased region" description="Polar residues" evidence="7">
    <location>
        <begin position="443"/>
        <end position="456"/>
    </location>
</feature>
<feature type="domain" description="Protein kinase" evidence="8">
    <location>
        <begin position="1000"/>
        <end position="1268"/>
    </location>
</feature>
<feature type="region of interest" description="Disordered" evidence="7">
    <location>
        <begin position="767"/>
        <end position="829"/>
    </location>
</feature>
<dbReference type="OrthoDB" id="193931at2759"/>
<keyword evidence="3 6" id="KW-0547">Nucleotide-binding</keyword>
<keyword evidence="10" id="KW-1185">Reference proteome</keyword>
<dbReference type="InterPro" id="IPR050205">
    <property type="entry name" value="CDPK_Ser/Thr_kinases"/>
</dbReference>
<feature type="compositionally biased region" description="Basic and acidic residues" evidence="7">
    <location>
        <begin position="185"/>
        <end position="215"/>
    </location>
</feature>
<sequence>MMRSNGVDPPVSPKTSLDPPVEQLDRRTIKSDVSQKEQLARLKSRAYNPARSKKAGGNAVSERTGGRAAAPATSNGSNVAYSLGTYSVPTFKGDDDSTSSSPSRNSRTRQRADGYKSRSSDGGSRLNSSDRSGGLSNSDRSGHRRVVGRGFGNIDDLHYGDDDWEHSPNNSAPRSSRSRSRKKEAHSDETKRHLDSSDRSRGTRDGNPENSDGQRHTLSRSSSKRRGTSDRYSRSRSSGAPSGYVQKHEVGEMPQDDGGGRRKSVGPLNSPGSLHPGVAADNRDPRRMTISQLKDRNVSTKDLIQSRSNRKDEKAAIDSRQPPPQALSNIPLLPTIKSYKVSKKRTDEPAGLFLTKAKNGAVLVHSLSPESLFRATPLHPGQEVLSVNEKRVNDPKMAATLITQAKRALSLRVSTVERSRGFQYCQVKRKNKDKSTPVVDPQNPGSKSTKRSSNAPSHHGVRFVTTSVDGVRRGTITEGLVRVSHIDPHGLFANSHPMNRLRVGGIILTVNGTPVTNGRTALEKVMGSRALIEVLHVDERVWRDDWVKDGLEQVISGLERDPKEITCDLFKRNKEERNGTSSKSGSKDIKEREDVSVVQEEKKQKRIFDDAWSFEWATDRSSVNLRQKSGSCGFKLQFSIDVGTCSPDIIDESVMMPPADEFDVNLLVKVVNDSQRTMMTVLQNMLRRSKFELKFGKQSLASMGNVVRSSSRRRSSRRLGDSVKSDARSDDGLNDLIDILEDNDINDVSELSHDELVGKIPESLLRMDSRDRQRSSLRPSQLAGNVAERTNDLGGGGGRTSAVSAGRRSGLTAPVASSRGALGRRGSVNNMGLSQVSSADIEQWKYETEDQPVSDDKLRNFAARQHRLEERMENNKYPLTSSNSFTGSMFSTDMLEDMLEYLEDVSASGDGGDLHPPADLVGNSGEADGENDQPVCPNSPRDDTNRAVFTPNTPEQYDDPEHDSPSPHKSEEVPINTQAENKDELAYITGVWRDVATKYEISDKVVGSGGFGEVRDCHDKKTRQIYVVKTILKPPQEDTTKVNLIRNEILLLHEAHHPNIVELRDLFEDDRYVHIVMERCTGGDLFDRVVQENPRRFRNQTEAMRHEARTTNSMRSILHVLKYLHSKGIVHRDIKPEHFLLTSNDRETQKIKLIDFGLARKHKPGSAPMTTFTGSPSFVAPEVINRRYNHMCDMFSVGVTAYFLLTGMLPFDGPTDEETFDFISIGRFKFPSSSIFLSDDAKDFVKQLLQVDPKKRMSASAALNHPWMVKSASC</sequence>
<feature type="compositionally biased region" description="Polar residues" evidence="7">
    <location>
        <begin position="72"/>
        <end position="88"/>
    </location>
</feature>
<dbReference type="GO" id="GO:0005524">
    <property type="term" value="F:ATP binding"/>
    <property type="evidence" value="ECO:0007669"/>
    <property type="project" value="UniProtKB-UniRule"/>
</dbReference>
<evidence type="ECO:0000256" key="5">
    <source>
        <dbReference type="ARBA" id="ARBA00022840"/>
    </source>
</evidence>
<dbReference type="Gene3D" id="2.30.42.10">
    <property type="match status" value="1"/>
</dbReference>
<evidence type="ECO:0000313" key="10">
    <source>
        <dbReference type="Proteomes" id="UP000266841"/>
    </source>
</evidence>
<feature type="compositionally biased region" description="Basic and acidic residues" evidence="7">
    <location>
        <begin position="585"/>
        <end position="595"/>
    </location>
</feature>
<evidence type="ECO:0000313" key="9">
    <source>
        <dbReference type="EMBL" id="EJK45886.1"/>
    </source>
</evidence>
<dbReference type="InterPro" id="IPR017441">
    <property type="entry name" value="Protein_kinase_ATP_BS"/>
</dbReference>
<evidence type="ECO:0000256" key="1">
    <source>
        <dbReference type="ARBA" id="ARBA00022527"/>
    </source>
</evidence>
<dbReference type="SUPFAM" id="SSF50156">
    <property type="entry name" value="PDZ domain-like"/>
    <property type="match status" value="1"/>
</dbReference>
<keyword evidence="1" id="KW-0723">Serine/threonine-protein kinase</keyword>
<feature type="region of interest" description="Disordered" evidence="7">
    <location>
        <begin position="1"/>
        <end position="329"/>
    </location>
</feature>
<evidence type="ECO:0000259" key="8">
    <source>
        <dbReference type="PROSITE" id="PS50011"/>
    </source>
</evidence>
<feature type="region of interest" description="Disordered" evidence="7">
    <location>
        <begin position="428"/>
        <end position="461"/>
    </location>
</feature>
<feature type="compositionally biased region" description="Basic and acidic residues" evidence="7">
    <location>
        <begin position="110"/>
        <end position="119"/>
    </location>
</feature>
<dbReference type="Gene3D" id="1.10.510.10">
    <property type="entry name" value="Transferase(Phosphotransferase) domain 1"/>
    <property type="match status" value="1"/>
</dbReference>
<dbReference type="PANTHER" id="PTHR24349">
    <property type="entry name" value="SERINE/THREONINE-PROTEIN KINASE"/>
    <property type="match status" value="1"/>
</dbReference>
<feature type="compositionally biased region" description="Basic and acidic residues" evidence="7">
    <location>
        <begin position="281"/>
        <end position="299"/>
    </location>
</feature>
<keyword evidence="2" id="KW-0808">Transferase</keyword>
<dbReference type="InterPro" id="IPR036034">
    <property type="entry name" value="PDZ_sf"/>
</dbReference>
<dbReference type="PROSITE" id="PS50011">
    <property type="entry name" value="PROTEIN_KINASE_DOM"/>
    <property type="match status" value="1"/>
</dbReference>
<organism evidence="9 10">
    <name type="scientific">Thalassiosira oceanica</name>
    <name type="common">Marine diatom</name>
    <dbReference type="NCBI Taxonomy" id="159749"/>
    <lineage>
        <taxon>Eukaryota</taxon>
        <taxon>Sar</taxon>
        <taxon>Stramenopiles</taxon>
        <taxon>Ochrophyta</taxon>
        <taxon>Bacillariophyta</taxon>
        <taxon>Coscinodiscophyceae</taxon>
        <taxon>Thalassiosirophycidae</taxon>
        <taxon>Thalassiosirales</taxon>
        <taxon>Thalassiosiraceae</taxon>
        <taxon>Thalassiosira</taxon>
    </lineage>
</organism>
<dbReference type="CDD" id="cd05117">
    <property type="entry name" value="STKc_CAMK"/>
    <property type="match status" value="1"/>
</dbReference>
<dbReference type="AlphaFoldDB" id="K0RA60"/>
<evidence type="ECO:0000256" key="2">
    <source>
        <dbReference type="ARBA" id="ARBA00022679"/>
    </source>
</evidence>
<dbReference type="PROSITE" id="PS00107">
    <property type="entry name" value="PROTEIN_KINASE_ATP"/>
    <property type="match status" value="1"/>
</dbReference>
<evidence type="ECO:0000256" key="3">
    <source>
        <dbReference type="ARBA" id="ARBA00022741"/>
    </source>
</evidence>
<evidence type="ECO:0000256" key="7">
    <source>
        <dbReference type="SAM" id="MobiDB-lite"/>
    </source>
</evidence>
<dbReference type="Proteomes" id="UP000266841">
    <property type="component" value="Unassembled WGS sequence"/>
</dbReference>
<dbReference type="EMBL" id="AGNL01048173">
    <property type="protein sequence ID" value="EJK45886.1"/>
    <property type="molecule type" value="Genomic_DNA"/>
</dbReference>
<dbReference type="InterPro" id="IPR011009">
    <property type="entry name" value="Kinase-like_dom_sf"/>
</dbReference>
<feature type="compositionally biased region" description="Polar residues" evidence="7">
    <location>
        <begin position="120"/>
        <end position="139"/>
    </location>
</feature>
<accession>K0RA60</accession>
<feature type="region of interest" description="Disordered" evidence="7">
    <location>
        <begin position="906"/>
        <end position="980"/>
    </location>
</feature>
<dbReference type="GO" id="GO:0004674">
    <property type="term" value="F:protein serine/threonine kinase activity"/>
    <property type="evidence" value="ECO:0007669"/>
    <property type="project" value="UniProtKB-KW"/>
</dbReference>
<feature type="binding site" evidence="6">
    <location>
        <position position="1033"/>
    </location>
    <ligand>
        <name>ATP</name>
        <dbReference type="ChEBI" id="CHEBI:30616"/>
    </ligand>
</feature>
<keyword evidence="5 6" id="KW-0067">ATP-binding</keyword>
<proteinExistence type="predicted"/>
<comment type="caution">
    <text evidence="9">The sequence shown here is derived from an EMBL/GenBank/DDBJ whole genome shotgun (WGS) entry which is preliminary data.</text>
</comment>
<feature type="region of interest" description="Disordered" evidence="7">
    <location>
        <begin position="704"/>
        <end position="727"/>
    </location>
</feature>
<feature type="compositionally biased region" description="Basic and acidic residues" evidence="7">
    <location>
        <begin position="962"/>
        <end position="972"/>
    </location>
</feature>
<protein>
    <recommendedName>
        <fullName evidence="8">Protein kinase domain-containing protein</fullName>
    </recommendedName>
</protein>
<dbReference type="FunFam" id="1.10.510.10:FF:000571">
    <property type="entry name" value="Maternal embryonic leucine zipper kinase"/>
    <property type="match status" value="1"/>
</dbReference>
<keyword evidence="4" id="KW-0418">Kinase</keyword>
<reference evidence="9 10" key="1">
    <citation type="journal article" date="2012" name="Genome Biol.">
        <title>Genome and low-iron response of an oceanic diatom adapted to chronic iron limitation.</title>
        <authorList>
            <person name="Lommer M."/>
            <person name="Specht M."/>
            <person name="Roy A.S."/>
            <person name="Kraemer L."/>
            <person name="Andreson R."/>
            <person name="Gutowska M.A."/>
            <person name="Wolf J."/>
            <person name="Bergner S.V."/>
            <person name="Schilhabel M.B."/>
            <person name="Klostermeier U.C."/>
            <person name="Beiko R.G."/>
            <person name="Rosenstiel P."/>
            <person name="Hippler M."/>
            <person name="Laroche J."/>
        </authorList>
    </citation>
    <scope>NUCLEOTIDE SEQUENCE [LARGE SCALE GENOMIC DNA]</scope>
    <source>
        <strain evidence="9 10">CCMP1005</strain>
    </source>
</reference>
<dbReference type="InterPro" id="IPR000719">
    <property type="entry name" value="Prot_kinase_dom"/>
</dbReference>
<evidence type="ECO:0000256" key="6">
    <source>
        <dbReference type="PROSITE-ProRule" id="PRU10141"/>
    </source>
</evidence>
<gene>
    <name evidence="9" type="ORF">THAOC_35479</name>
</gene>
<feature type="compositionally biased region" description="Basic and acidic residues" evidence="7">
    <location>
        <begin position="718"/>
        <end position="727"/>
    </location>
</feature>
<dbReference type="Pfam" id="PF00069">
    <property type="entry name" value="Pkinase"/>
    <property type="match status" value="1"/>
</dbReference>
<dbReference type="eggNOG" id="KOG0032">
    <property type="taxonomic scope" value="Eukaryota"/>
</dbReference>
<dbReference type="SUPFAM" id="SSF56112">
    <property type="entry name" value="Protein kinase-like (PK-like)"/>
    <property type="match status" value="1"/>
</dbReference>
<feature type="compositionally biased region" description="Basic and acidic residues" evidence="7">
    <location>
        <begin position="23"/>
        <end position="40"/>
    </location>
</feature>